<organism evidence="4 5">
    <name type="scientific">Micromonas commoda (strain RCC299 / NOUM17 / CCMP2709)</name>
    <name type="common">Picoplanktonic green alga</name>
    <dbReference type="NCBI Taxonomy" id="296587"/>
    <lineage>
        <taxon>Eukaryota</taxon>
        <taxon>Viridiplantae</taxon>
        <taxon>Chlorophyta</taxon>
        <taxon>Mamiellophyceae</taxon>
        <taxon>Mamiellales</taxon>
        <taxon>Mamiellaceae</taxon>
        <taxon>Micromonas</taxon>
    </lineage>
</organism>
<dbReference type="STRING" id="296587.C1FFF7"/>
<dbReference type="InterPro" id="IPR002044">
    <property type="entry name" value="CBM20"/>
</dbReference>
<evidence type="ECO:0000256" key="1">
    <source>
        <dbReference type="SAM" id="Coils"/>
    </source>
</evidence>
<dbReference type="PANTHER" id="PTHR15048:SF0">
    <property type="entry name" value="STARCH-BINDING DOMAIN-CONTAINING PROTEIN 1"/>
    <property type="match status" value="1"/>
</dbReference>
<keyword evidence="1" id="KW-0175">Coiled coil</keyword>
<proteinExistence type="predicted"/>
<dbReference type="InterPro" id="IPR013784">
    <property type="entry name" value="Carb-bd-like_fold"/>
</dbReference>
<dbReference type="Pfam" id="PF00686">
    <property type="entry name" value="CBM_20"/>
    <property type="match status" value="1"/>
</dbReference>
<evidence type="ECO:0000259" key="3">
    <source>
        <dbReference type="PROSITE" id="PS51166"/>
    </source>
</evidence>
<dbReference type="SUPFAM" id="SSF49452">
    <property type="entry name" value="Starch-binding domain-like"/>
    <property type="match status" value="1"/>
</dbReference>
<dbReference type="GO" id="GO:2001070">
    <property type="term" value="F:starch binding"/>
    <property type="evidence" value="ECO:0007669"/>
    <property type="project" value="InterPro"/>
</dbReference>
<dbReference type="KEGG" id="mis:MICPUN_105911"/>
<dbReference type="EMBL" id="CP001575">
    <property type="protein sequence ID" value="ACO69361.1"/>
    <property type="molecule type" value="Genomic_DNA"/>
</dbReference>
<reference evidence="4 5" key="1">
    <citation type="journal article" date="2009" name="Science">
        <title>Green evolution and dynamic adaptations revealed by genomes of the marine picoeukaryotes Micromonas.</title>
        <authorList>
            <person name="Worden A.Z."/>
            <person name="Lee J.H."/>
            <person name="Mock T."/>
            <person name="Rouze P."/>
            <person name="Simmons M.P."/>
            <person name="Aerts A.L."/>
            <person name="Allen A.E."/>
            <person name="Cuvelier M.L."/>
            <person name="Derelle E."/>
            <person name="Everett M.V."/>
            <person name="Foulon E."/>
            <person name="Grimwood J."/>
            <person name="Gundlach H."/>
            <person name="Henrissat B."/>
            <person name="Napoli C."/>
            <person name="McDonald S.M."/>
            <person name="Parker M.S."/>
            <person name="Rombauts S."/>
            <person name="Salamov A."/>
            <person name="Von Dassow P."/>
            <person name="Badger J.H."/>
            <person name="Coutinho P.M."/>
            <person name="Demir E."/>
            <person name="Dubchak I."/>
            <person name="Gentemann C."/>
            <person name="Eikrem W."/>
            <person name="Gready J.E."/>
            <person name="John U."/>
            <person name="Lanier W."/>
            <person name="Lindquist E.A."/>
            <person name="Lucas S."/>
            <person name="Mayer K.F."/>
            <person name="Moreau H."/>
            <person name="Not F."/>
            <person name="Otillar R."/>
            <person name="Panaud O."/>
            <person name="Pangilinan J."/>
            <person name="Paulsen I."/>
            <person name="Piegu B."/>
            <person name="Poliakov A."/>
            <person name="Robbens S."/>
            <person name="Schmutz J."/>
            <person name="Toulza E."/>
            <person name="Wyss T."/>
            <person name="Zelensky A."/>
            <person name="Zhou K."/>
            <person name="Armbrust E.V."/>
            <person name="Bhattacharya D."/>
            <person name="Goodenough U.W."/>
            <person name="Van de Peer Y."/>
            <person name="Grigoriev I.V."/>
        </authorList>
    </citation>
    <scope>NUCLEOTIDE SEQUENCE [LARGE SCALE GENOMIC DNA]</scope>
    <source>
        <strain evidence="5">RCC299 / NOUM17</strain>
    </source>
</reference>
<dbReference type="InterPro" id="IPR013783">
    <property type="entry name" value="Ig-like_fold"/>
</dbReference>
<dbReference type="Gene3D" id="2.60.40.10">
    <property type="entry name" value="Immunoglobulins"/>
    <property type="match status" value="1"/>
</dbReference>
<evidence type="ECO:0000256" key="2">
    <source>
        <dbReference type="SAM" id="MobiDB-lite"/>
    </source>
</evidence>
<feature type="region of interest" description="Disordered" evidence="2">
    <location>
        <begin position="1"/>
        <end position="95"/>
    </location>
</feature>
<feature type="region of interest" description="Disordered" evidence="2">
    <location>
        <begin position="184"/>
        <end position="205"/>
    </location>
</feature>
<evidence type="ECO:0000313" key="4">
    <source>
        <dbReference type="EMBL" id="ACO69361.1"/>
    </source>
</evidence>
<dbReference type="InParanoid" id="C1FFF7"/>
<dbReference type="CAZy" id="CBM20">
    <property type="family name" value="Carbohydrate-Binding Module Family 20"/>
</dbReference>
<keyword evidence="5" id="KW-1185">Reference proteome</keyword>
<evidence type="ECO:0000313" key="5">
    <source>
        <dbReference type="Proteomes" id="UP000002009"/>
    </source>
</evidence>
<sequence length="500" mass="53819">MMASSSARPLSWVNRVANGRDAGLARNRRASASAPTRPHRHPGPAPVTAIFNFGQDNRTEETQKTEEATAPDGEQSNNVTNGGGPGGFFENAGAMFRSKSGGVGDVLEQNTGEGSDKNYGGDVAGVSNDDPIDGVLVDGHAAMDEAALLAADLKAGASPASSEDAMDDLYNEIAAKNGVNLDEQAIDSGIPPSSFEGSHASSASDPNVMFQPPPVEPMKPPAAQQTVYADPEVDVIDPEVSHLAENSPIAQPGAEKLATVTPSPMDALFDDLMLDSSLYDDDNMVETVQVVKVRFTIKKAVEFGEVLRMVGGHESMGSWSLRRSPALKWTTDDNWVSEDIELPIDGVYVYKYVVTEAGDASKPVSWQKGNNQVLTLRPEDSPALLVQDSWSGDPSKAYTSKMDGSDKMQSETRLVERIGVADKKLHEARLEVMDLKVEVRTAQLQSAALREEARLSSNVRLKLKQQLSAEKKRSEVLEEQVTEWKNKFKQLGSGSKPPPS</sequence>
<dbReference type="AlphaFoldDB" id="C1FFF7"/>
<feature type="compositionally biased region" description="Basic and acidic residues" evidence="2">
    <location>
        <begin position="57"/>
        <end position="67"/>
    </location>
</feature>
<dbReference type="Proteomes" id="UP000002009">
    <property type="component" value="Chromosome 8"/>
</dbReference>
<dbReference type="SMART" id="SM01065">
    <property type="entry name" value="CBM_2"/>
    <property type="match status" value="1"/>
</dbReference>
<feature type="coiled-coil region" evidence="1">
    <location>
        <begin position="425"/>
        <end position="487"/>
    </location>
</feature>
<dbReference type="PROSITE" id="PS51166">
    <property type="entry name" value="CBM20"/>
    <property type="match status" value="1"/>
</dbReference>
<dbReference type="eggNOG" id="ENOG502QU99">
    <property type="taxonomic scope" value="Eukaryota"/>
</dbReference>
<feature type="region of interest" description="Disordered" evidence="2">
    <location>
        <begin position="100"/>
        <end position="119"/>
    </location>
</feature>
<feature type="compositionally biased region" description="Low complexity" evidence="2">
    <location>
        <begin position="193"/>
        <end position="204"/>
    </location>
</feature>
<dbReference type="RefSeq" id="XP_002508103.1">
    <property type="nucleotide sequence ID" value="XM_002508057.1"/>
</dbReference>
<dbReference type="PANTHER" id="PTHR15048">
    <property type="entry name" value="STARCH-BINDING DOMAIN-CONTAINING PROTEIN 1"/>
    <property type="match status" value="1"/>
</dbReference>
<dbReference type="CDD" id="cd05467">
    <property type="entry name" value="CBM20"/>
    <property type="match status" value="1"/>
</dbReference>
<dbReference type="OrthoDB" id="550577at2759"/>
<protein>
    <submittedName>
        <fullName evidence="4">Carbohydrate-binding module family 20 protein</fullName>
    </submittedName>
</protein>
<accession>C1FFF7</accession>
<dbReference type="GeneID" id="8245456"/>
<gene>
    <name evidence="4" type="ORF">MICPUN_105911</name>
</gene>
<feature type="domain" description="CBM20" evidence="3">
    <location>
        <begin position="285"/>
        <end position="392"/>
    </location>
</feature>
<dbReference type="GO" id="GO:0016020">
    <property type="term" value="C:membrane"/>
    <property type="evidence" value="ECO:0007669"/>
    <property type="project" value="TreeGrafter"/>
</dbReference>
<name>C1FFF7_MICCC</name>